<dbReference type="PROSITE" id="PS51384">
    <property type="entry name" value="FAD_FR"/>
    <property type="match status" value="1"/>
</dbReference>
<dbReference type="SUPFAM" id="SSF63380">
    <property type="entry name" value="Riboflavin synthase domain-like"/>
    <property type="match status" value="1"/>
</dbReference>
<evidence type="ECO:0000256" key="6">
    <source>
        <dbReference type="ARBA" id="ARBA00022723"/>
    </source>
</evidence>
<dbReference type="CDD" id="cd06198">
    <property type="entry name" value="FNR_like_3"/>
    <property type="match status" value="1"/>
</dbReference>
<dbReference type="SUPFAM" id="SSF52343">
    <property type="entry name" value="Ferredoxin reductase-like, C-terminal NADP-linked domain"/>
    <property type="match status" value="1"/>
</dbReference>
<evidence type="ECO:0000313" key="15">
    <source>
        <dbReference type="EMBL" id="PKW25373.1"/>
    </source>
</evidence>
<evidence type="ECO:0000256" key="2">
    <source>
        <dbReference type="ARBA" id="ARBA00004141"/>
    </source>
</evidence>
<feature type="transmembrane region" description="Helical" evidence="13">
    <location>
        <begin position="113"/>
        <end position="130"/>
    </location>
</feature>
<keyword evidence="16" id="KW-1185">Reference proteome</keyword>
<evidence type="ECO:0000256" key="10">
    <source>
        <dbReference type="ARBA" id="ARBA00023004"/>
    </source>
</evidence>
<dbReference type="GO" id="GO:0016491">
    <property type="term" value="F:oxidoreductase activity"/>
    <property type="evidence" value="ECO:0007669"/>
    <property type="project" value="UniProtKB-KW"/>
</dbReference>
<dbReference type="Proteomes" id="UP000233781">
    <property type="component" value="Unassembled WGS sequence"/>
</dbReference>
<dbReference type="GO" id="GO:0046872">
    <property type="term" value="F:metal ion binding"/>
    <property type="evidence" value="ECO:0007669"/>
    <property type="project" value="UniProtKB-KW"/>
</dbReference>
<dbReference type="Pfam" id="PF01794">
    <property type="entry name" value="Ferric_reduct"/>
    <property type="match status" value="1"/>
</dbReference>
<dbReference type="EMBL" id="PJNE01000001">
    <property type="protein sequence ID" value="PKW25373.1"/>
    <property type="molecule type" value="Genomic_DNA"/>
</dbReference>
<name>A0A2N3YEV5_9MICO</name>
<dbReference type="Gene3D" id="2.40.30.10">
    <property type="entry name" value="Translation factors"/>
    <property type="match status" value="1"/>
</dbReference>
<feature type="transmembrane region" description="Helical" evidence="13">
    <location>
        <begin position="142"/>
        <end position="163"/>
    </location>
</feature>
<evidence type="ECO:0000256" key="5">
    <source>
        <dbReference type="ARBA" id="ARBA00022714"/>
    </source>
</evidence>
<evidence type="ECO:0000256" key="1">
    <source>
        <dbReference type="ARBA" id="ARBA00001974"/>
    </source>
</evidence>
<evidence type="ECO:0000256" key="11">
    <source>
        <dbReference type="ARBA" id="ARBA00023014"/>
    </source>
</evidence>
<dbReference type="InterPro" id="IPR013130">
    <property type="entry name" value="Fe3_Rdtase_TM_dom"/>
</dbReference>
<feature type="transmembrane region" description="Helical" evidence="13">
    <location>
        <begin position="36"/>
        <end position="55"/>
    </location>
</feature>
<feature type="transmembrane region" description="Helical" evidence="13">
    <location>
        <begin position="175"/>
        <end position="194"/>
    </location>
</feature>
<gene>
    <name evidence="15" type="ORF">ATL31_0161</name>
</gene>
<accession>A0A2N3YEV5</accession>
<dbReference type="PRINTS" id="PR00410">
    <property type="entry name" value="PHEHYDRXLASE"/>
</dbReference>
<reference evidence="15 16" key="1">
    <citation type="submission" date="2017-12" db="EMBL/GenBank/DDBJ databases">
        <title>Sequencing the genomes of 1000 Actinobacteria strains.</title>
        <authorList>
            <person name="Klenk H.-P."/>
        </authorList>
    </citation>
    <scope>NUCLEOTIDE SEQUENCE [LARGE SCALE GENOMIC DNA]</scope>
    <source>
        <strain evidence="15 16">DSM 12806</strain>
    </source>
</reference>
<dbReference type="InterPro" id="IPR050415">
    <property type="entry name" value="MRET"/>
</dbReference>
<proteinExistence type="predicted"/>
<keyword evidence="4 13" id="KW-0812">Transmembrane</keyword>
<evidence type="ECO:0000256" key="7">
    <source>
        <dbReference type="ARBA" id="ARBA00022827"/>
    </source>
</evidence>
<dbReference type="PANTHER" id="PTHR47354:SF6">
    <property type="entry name" value="NADH OXIDOREDUCTASE HCR"/>
    <property type="match status" value="1"/>
</dbReference>
<keyword evidence="9" id="KW-0560">Oxidoreductase</keyword>
<keyword evidence="3" id="KW-0285">Flavoprotein</keyword>
<evidence type="ECO:0000313" key="16">
    <source>
        <dbReference type="Proteomes" id="UP000233781"/>
    </source>
</evidence>
<evidence type="ECO:0000256" key="9">
    <source>
        <dbReference type="ARBA" id="ARBA00023002"/>
    </source>
</evidence>
<keyword evidence="11" id="KW-0411">Iron-sulfur</keyword>
<feature type="transmembrane region" description="Helical" evidence="13">
    <location>
        <begin position="76"/>
        <end position="93"/>
    </location>
</feature>
<comment type="subcellular location">
    <subcellularLocation>
        <location evidence="2">Membrane</location>
        <topology evidence="2">Multi-pass membrane protein</topology>
    </subcellularLocation>
</comment>
<evidence type="ECO:0000256" key="3">
    <source>
        <dbReference type="ARBA" id="ARBA00022630"/>
    </source>
</evidence>
<keyword evidence="8 13" id="KW-1133">Transmembrane helix</keyword>
<evidence type="ECO:0000256" key="12">
    <source>
        <dbReference type="ARBA" id="ARBA00023136"/>
    </source>
</evidence>
<protein>
    <submittedName>
        <fullName evidence="15">Putative ferric reductase</fullName>
    </submittedName>
</protein>
<comment type="caution">
    <text evidence="15">The sequence shown here is derived from an EMBL/GenBank/DDBJ whole genome shotgun (WGS) entry which is preliminary data.</text>
</comment>
<comment type="cofactor">
    <cofactor evidence="1">
        <name>FAD</name>
        <dbReference type="ChEBI" id="CHEBI:57692"/>
    </cofactor>
</comment>
<dbReference type="InterPro" id="IPR017927">
    <property type="entry name" value="FAD-bd_FR_type"/>
</dbReference>
<dbReference type="InterPro" id="IPR039261">
    <property type="entry name" value="FNR_nucleotide-bd"/>
</dbReference>
<evidence type="ECO:0000259" key="14">
    <source>
        <dbReference type="PROSITE" id="PS51384"/>
    </source>
</evidence>
<dbReference type="InterPro" id="IPR001433">
    <property type="entry name" value="OxRdtase_FAD/NAD-bd"/>
</dbReference>
<feature type="domain" description="FAD-binding FR-type" evidence="14">
    <location>
        <begin position="199"/>
        <end position="300"/>
    </location>
</feature>
<keyword evidence="10" id="KW-0408">Iron</keyword>
<keyword evidence="6" id="KW-0479">Metal-binding</keyword>
<dbReference type="Gene3D" id="3.40.50.80">
    <property type="entry name" value="Nucleotide-binding domain of ferredoxin-NADP reductase (FNR) module"/>
    <property type="match status" value="1"/>
</dbReference>
<keyword evidence="7" id="KW-0274">FAD</keyword>
<evidence type="ECO:0000256" key="13">
    <source>
        <dbReference type="SAM" id="Phobius"/>
    </source>
</evidence>
<evidence type="ECO:0000256" key="4">
    <source>
        <dbReference type="ARBA" id="ARBA00022692"/>
    </source>
</evidence>
<keyword evidence="12 13" id="KW-0472">Membrane</keyword>
<dbReference type="AlphaFoldDB" id="A0A2N3YEV5"/>
<dbReference type="GO" id="GO:0016020">
    <property type="term" value="C:membrane"/>
    <property type="evidence" value="ECO:0007669"/>
    <property type="project" value="UniProtKB-SubCell"/>
</dbReference>
<dbReference type="PANTHER" id="PTHR47354">
    <property type="entry name" value="NADH OXIDOREDUCTASE HCR"/>
    <property type="match status" value="1"/>
</dbReference>
<organism evidence="15 16">
    <name type="scientific">Phycicoccus duodecadis</name>
    <dbReference type="NCBI Taxonomy" id="173053"/>
    <lineage>
        <taxon>Bacteria</taxon>
        <taxon>Bacillati</taxon>
        <taxon>Actinomycetota</taxon>
        <taxon>Actinomycetes</taxon>
        <taxon>Micrococcales</taxon>
        <taxon>Intrasporangiaceae</taxon>
        <taxon>Phycicoccus</taxon>
    </lineage>
</organism>
<dbReference type="InterPro" id="IPR017938">
    <property type="entry name" value="Riboflavin_synthase-like_b-brl"/>
</dbReference>
<dbReference type="Pfam" id="PF00175">
    <property type="entry name" value="NAD_binding_1"/>
    <property type="match status" value="1"/>
</dbReference>
<sequence length="436" mass="47683">MAPTLWALLVAAGVAVPVWALWQAPDGAHRGVWRVVSLVAALGAASLLVLTFLLPSRFRPLTGYLGVERLLRSHRALALAAVGLVVLHVVTVVVRPGPGLGILDLRTAPPRVWAASVATVALLALVGLGVSRRRRRPRYEGWRLGHVILANVALLATTLHVLWLGDLTRFAVARAWFVGLATLMVGALALRWVWRPLRSLRHRYVVDEVRRASPTAVTLVLHATGHGGLEFRPGQFAWLKIGTSPFVFEEHPFTIASAATEPWRKEFTIKGVGDFSELVAGLKPGRHVFLDGPHGAFTLDGLTSDRFVLIAGGVGITPMLSMLRTLAARHDPRPVLLFVAGRTADDLLHRADGEHLEESLDLQVVEILEEPDDGWEGEVGRFTRETLERSLPRIRRRERVDVFVCGPGPMVAAATRIVSDRGIPGSRIHTELFDVV</sequence>
<dbReference type="GO" id="GO:0051537">
    <property type="term" value="F:2 iron, 2 sulfur cluster binding"/>
    <property type="evidence" value="ECO:0007669"/>
    <property type="project" value="UniProtKB-KW"/>
</dbReference>
<keyword evidence="5" id="KW-0001">2Fe-2S</keyword>
<evidence type="ECO:0000256" key="8">
    <source>
        <dbReference type="ARBA" id="ARBA00022989"/>
    </source>
</evidence>